<dbReference type="NCBIfam" id="TIGR01686">
    <property type="entry name" value="FkbH"/>
    <property type="match status" value="1"/>
</dbReference>
<dbReference type="SUPFAM" id="SSF55729">
    <property type="entry name" value="Acyl-CoA N-acyltransferases (Nat)"/>
    <property type="match status" value="1"/>
</dbReference>
<dbReference type="InterPro" id="IPR036514">
    <property type="entry name" value="SGNH_hydro_sf"/>
</dbReference>
<organism evidence="2 3">
    <name type="scientific">Streptomyces poriferorum</name>
    <dbReference type="NCBI Taxonomy" id="2798799"/>
    <lineage>
        <taxon>Bacteria</taxon>
        <taxon>Bacillati</taxon>
        <taxon>Actinomycetota</taxon>
        <taxon>Actinomycetes</taxon>
        <taxon>Kitasatosporales</taxon>
        <taxon>Streptomycetaceae</taxon>
        <taxon>Streptomyces</taxon>
    </lineage>
</organism>
<name>A0ABY9J4A4_9ACTN</name>
<reference evidence="2 3" key="1">
    <citation type="submission" date="2023-03" db="EMBL/GenBank/DDBJ databases">
        <title>Isolation and description of six Streptomyces strains from soil environments, able to metabolize different microbial glucans.</title>
        <authorList>
            <person name="Widen T."/>
            <person name="Larsbrink J."/>
        </authorList>
    </citation>
    <scope>NUCLEOTIDE SEQUENCE [LARGE SCALE GENOMIC DNA]</scope>
    <source>
        <strain evidence="2 3">Alt2</strain>
    </source>
</reference>
<dbReference type="SUPFAM" id="SSF56784">
    <property type="entry name" value="HAD-like"/>
    <property type="match status" value="1"/>
</dbReference>
<accession>A0ABY9J4A4</accession>
<dbReference type="Gene3D" id="3.40.50.1000">
    <property type="entry name" value="HAD superfamily/HAD-like"/>
    <property type="match status" value="1"/>
</dbReference>
<dbReference type="EMBL" id="CP120988">
    <property type="protein sequence ID" value="WLQ60766.1"/>
    <property type="molecule type" value="Genomic_DNA"/>
</dbReference>
<evidence type="ECO:0000313" key="3">
    <source>
        <dbReference type="Proteomes" id="UP001235744"/>
    </source>
</evidence>
<dbReference type="InterPro" id="IPR016181">
    <property type="entry name" value="Acyl_CoA_acyltransferase"/>
</dbReference>
<dbReference type="Gene3D" id="3.40.50.1110">
    <property type="entry name" value="SGNH hydrolase"/>
    <property type="match status" value="1"/>
</dbReference>
<dbReference type="InterPro" id="IPR000182">
    <property type="entry name" value="GNAT_dom"/>
</dbReference>
<dbReference type="Gene3D" id="3.40.630.30">
    <property type="match status" value="1"/>
</dbReference>
<dbReference type="Proteomes" id="UP001235744">
    <property type="component" value="Chromosome"/>
</dbReference>
<dbReference type="InterPro" id="IPR010033">
    <property type="entry name" value="HAD_SF_ppase_IIIC"/>
</dbReference>
<dbReference type="InterPro" id="IPR023214">
    <property type="entry name" value="HAD_sf"/>
</dbReference>
<sequence length="624" mass="67951">MTDTTADLREITAEDYPAVRGLVAGLEGDAMVRAGRALARLDPGKVLAAHPGTPAPLIAVTGHGTLSALVPALTGELARHGLLARVRLSDFDSWVFDLADPGSDLYAAAPSLVLCVLDPALVADELPLPWRVEDVERVLDEKTALVERAAEVFAATARGATLVLNTLPLPRSLTAQLVDLGSRARLGAVWREANARLLRLVETRPEVVTVDLDPLLAEGVAAHDVRQSVYAKAHLSDGLLAGYAREIGHLARQSAGGAKKVLALDLDDTVWGGVLGEAGPEGIEVAGSYRGEAFRRFQAVAKQLGSQGVLLAAVSKNDREPVVKTLREHPELTLREDDFVQVRANWRPKHENLAELAADLNLGTDSFVFVDDSSFECGLVRRELPGVAVLQVGREPALHVERLLRDGWFDVRALTAEDRARPARYREERARQDFLHTFESLDGYLRELDISVTLAPVDAARLDRVSQLTLRTNQFNLTTRRLQPAEVRALHDDPAVRVLAIESADRFGDNGLVGVVLLRRQAGVLHIENFLLSCRVFSRGIEQAVLGAVLGHAFDSGATEVRAAYVRTARNGKVADFYPRAGFETVREDADSADFRLASRPAAAAVDHIRLTARFERTPSEDRR</sequence>
<dbReference type="NCBIfam" id="TIGR01681">
    <property type="entry name" value="HAD-SF-IIIC"/>
    <property type="match status" value="1"/>
</dbReference>
<dbReference type="InterPro" id="IPR010037">
    <property type="entry name" value="FkbH_domain"/>
</dbReference>
<dbReference type="PROSITE" id="PS51186">
    <property type="entry name" value="GNAT"/>
    <property type="match status" value="1"/>
</dbReference>
<gene>
    <name evidence="2" type="ORF">P8A19_37435</name>
</gene>
<feature type="domain" description="N-acetyltransferase" evidence="1">
    <location>
        <begin position="452"/>
        <end position="602"/>
    </location>
</feature>
<proteinExistence type="predicted"/>
<evidence type="ECO:0000259" key="1">
    <source>
        <dbReference type="PROSITE" id="PS51186"/>
    </source>
</evidence>
<dbReference type="InterPro" id="IPR036412">
    <property type="entry name" value="HAD-like_sf"/>
</dbReference>
<dbReference type="RefSeq" id="WP_306069036.1">
    <property type="nucleotide sequence ID" value="NZ_CP120988.1"/>
</dbReference>
<evidence type="ECO:0000313" key="2">
    <source>
        <dbReference type="EMBL" id="WLQ60766.1"/>
    </source>
</evidence>
<keyword evidence="3" id="KW-1185">Reference proteome</keyword>
<protein>
    <submittedName>
        <fullName evidence="2">HAD-IIIC family phosphatase</fullName>
    </submittedName>
</protein>